<keyword evidence="3" id="KW-1185">Reference proteome</keyword>
<protein>
    <submittedName>
        <fullName evidence="2">N-acetyltransferase</fullName>
    </submittedName>
</protein>
<dbReference type="RefSeq" id="WP_160752198.1">
    <property type="nucleotide sequence ID" value="NZ_WTYA01000002.1"/>
</dbReference>
<accession>A0A845ADZ7</accession>
<proteinExistence type="predicted"/>
<dbReference type="InterPro" id="IPR031165">
    <property type="entry name" value="GNAT_YJDJ"/>
</dbReference>
<name>A0A845ADZ7_9SPHN</name>
<dbReference type="PANTHER" id="PTHR31435:SF9">
    <property type="entry name" value="PROTEIN NATD1"/>
    <property type="match status" value="1"/>
</dbReference>
<evidence type="ECO:0000313" key="2">
    <source>
        <dbReference type="EMBL" id="MXP27904.1"/>
    </source>
</evidence>
<dbReference type="InterPro" id="IPR045057">
    <property type="entry name" value="Gcn5-rel_NAT"/>
</dbReference>
<dbReference type="Gene3D" id="3.40.630.30">
    <property type="match status" value="1"/>
</dbReference>
<sequence>MADVTVTHEGDDQSGRYSATLDGEDAGHLDWIGRGEDVRVATHTLVPNSMRGKGIAGKLVDALIGDAKSEGFRIVPQCSYVEAQFRRHPEWASLRA</sequence>
<dbReference type="PANTHER" id="PTHR31435">
    <property type="entry name" value="PROTEIN NATD1"/>
    <property type="match status" value="1"/>
</dbReference>
<dbReference type="OrthoDB" id="9800945at2"/>
<dbReference type="SUPFAM" id="SSF55729">
    <property type="entry name" value="Acyl-CoA N-acyltransferases (Nat)"/>
    <property type="match status" value="1"/>
</dbReference>
<gene>
    <name evidence="2" type="ORF">GRI58_03590</name>
</gene>
<dbReference type="EMBL" id="WTYA01000002">
    <property type="protein sequence ID" value="MXP27904.1"/>
    <property type="molecule type" value="Genomic_DNA"/>
</dbReference>
<comment type="caution">
    <text evidence="2">The sequence shown here is derived from an EMBL/GenBank/DDBJ whole genome shotgun (WGS) entry which is preliminary data.</text>
</comment>
<dbReference type="GO" id="GO:0016740">
    <property type="term" value="F:transferase activity"/>
    <property type="evidence" value="ECO:0007669"/>
    <property type="project" value="UniProtKB-KW"/>
</dbReference>
<organism evidence="2 3">
    <name type="scientific">Qipengyuania algicida</name>
    <dbReference type="NCBI Taxonomy" id="1836209"/>
    <lineage>
        <taxon>Bacteria</taxon>
        <taxon>Pseudomonadati</taxon>
        <taxon>Pseudomonadota</taxon>
        <taxon>Alphaproteobacteria</taxon>
        <taxon>Sphingomonadales</taxon>
        <taxon>Erythrobacteraceae</taxon>
        <taxon>Qipengyuania</taxon>
    </lineage>
</organism>
<dbReference type="PROSITE" id="PS51729">
    <property type="entry name" value="GNAT_YJDJ"/>
    <property type="match status" value="1"/>
</dbReference>
<dbReference type="CDD" id="cd04301">
    <property type="entry name" value="NAT_SF"/>
    <property type="match status" value="1"/>
</dbReference>
<evidence type="ECO:0000259" key="1">
    <source>
        <dbReference type="PROSITE" id="PS51729"/>
    </source>
</evidence>
<feature type="domain" description="N-acetyltransferase" evidence="1">
    <location>
        <begin position="9"/>
        <end position="96"/>
    </location>
</feature>
<keyword evidence="2" id="KW-0808">Transferase</keyword>
<evidence type="ECO:0000313" key="3">
    <source>
        <dbReference type="Proteomes" id="UP000439780"/>
    </source>
</evidence>
<dbReference type="InterPro" id="IPR016181">
    <property type="entry name" value="Acyl_CoA_acyltransferase"/>
</dbReference>
<dbReference type="Pfam" id="PF14542">
    <property type="entry name" value="Acetyltransf_CG"/>
    <property type="match status" value="1"/>
</dbReference>
<dbReference type="Proteomes" id="UP000439780">
    <property type="component" value="Unassembled WGS sequence"/>
</dbReference>
<dbReference type="AlphaFoldDB" id="A0A845ADZ7"/>
<reference evidence="2 3" key="1">
    <citation type="submission" date="2019-12" db="EMBL/GenBank/DDBJ databases">
        <title>Genomic-based taxomic classification of the family Erythrobacteraceae.</title>
        <authorList>
            <person name="Xu L."/>
        </authorList>
    </citation>
    <scope>NUCLEOTIDE SEQUENCE [LARGE SCALE GENOMIC DNA]</scope>
    <source>
        <strain evidence="2 3">KEMB 9005-328</strain>
    </source>
</reference>